<sequence length="169" mass="16925">MRFSTLLSTVLVATRYVSANPQDDESQDGESNTTADGLSVPATTTSSASLTCGTGKTSSYVSDARTPTHAELHELLKQTSGLCALAGGLPPTLTGITCPTDVPEFLTSLVLLDADETQSTAGGADVTGGDIRGQAPDSGSGSGRVGELEGVLAVGVVVSVVVGALAAWL</sequence>
<feature type="region of interest" description="Disordered" evidence="1">
    <location>
        <begin position="21"/>
        <end position="62"/>
    </location>
</feature>
<organism evidence="3 4">
    <name type="scientific">Bimuria novae-zelandiae CBS 107.79</name>
    <dbReference type="NCBI Taxonomy" id="1447943"/>
    <lineage>
        <taxon>Eukaryota</taxon>
        <taxon>Fungi</taxon>
        <taxon>Dikarya</taxon>
        <taxon>Ascomycota</taxon>
        <taxon>Pezizomycotina</taxon>
        <taxon>Dothideomycetes</taxon>
        <taxon>Pleosporomycetidae</taxon>
        <taxon>Pleosporales</taxon>
        <taxon>Massarineae</taxon>
        <taxon>Didymosphaeriaceae</taxon>
        <taxon>Bimuria</taxon>
    </lineage>
</organism>
<evidence type="ECO:0000256" key="1">
    <source>
        <dbReference type="SAM" id="MobiDB-lite"/>
    </source>
</evidence>
<feature type="signal peptide" evidence="2">
    <location>
        <begin position="1"/>
        <end position="19"/>
    </location>
</feature>
<evidence type="ECO:0000313" key="4">
    <source>
        <dbReference type="Proteomes" id="UP000800036"/>
    </source>
</evidence>
<feature type="compositionally biased region" description="Polar residues" evidence="1">
    <location>
        <begin position="29"/>
        <end position="61"/>
    </location>
</feature>
<dbReference type="OrthoDB" id="3796644at2759"/>
<name>A0A6A5V552_9PLEO</name>
<proteinExistence type="predicted"/>
<reference evidence="3" key="1">
    <citation type="journal article" date="2020" name="Stud. Mycol.">
        <title>101 Dothideomycetes genomes: a test case for predicting lifestyles and emergence of pathogens.</title>
        <authorList>
            <person name="Haridas S."/>
            <person name="Albert R."/>
            <person name="Binder M."/>
            <person name="Bloem J."/>
            <person name="Labutti K."/>
            <person name="Salamov A."/>
            <person name="Andreopoulos B."/>
            <person name="Baker S."/>
            <person name="Barry K."/>
            <person name="Bills G."/>
            <person name="Bluhm B."/>
            <person name="Cannon C."/>
            <person name="Castanera R."/>
            <person name="Culley D."/>
            <person name="Daum C."/>
            <person name="Ezra D."/>
            <person name="Gonzalez J."/>
            <person name="Henrissat B."/>
            <person name="Kuo A."/>
            <person name="Liang C."/>
            <person name="Lipzen A."/>
            <person name="Lutzoni F."/>
            <person name="Magnuson J."/>
            <person name="Mondo S."/>
            <person name="Nolan M."/>
            <person name="Ohm R."/>
            <person name="Pangilinan J."/>
            <person name="Park H.-J."/>
            <person name="Ramirez L."/>
            <person name="Alfaro M."/>
            <person name="Sun H."/>
            <person name="Tritt A."/>
            <person name="Yoshinaga Y."/>
            <person name="Zwiers L.-H."/>
            <person name="Turgeon B."/>
            <person name="Goodwin S."/>
            <person name="Spatafora J."/>
            <person name="Crous P."/>
            <person name="Grigoriev I."/>
        </authorList>
    </citation>
    <scope>NUCLEOTIDE SEQUENCE</scope>
    <source>
        <strain evidence="3">CBS 107.79</strain>
    </source>
</reference>
<protein>
    <submittedName>
        <fullName evidence="3">Uncharacterized protein</fullName>
    </submittedName>
</protein>
<feature type="chain" id="PRO_5025525273" evidence="2">
    <location>
        <begin position="20"/>
        <end position="169"/>
    </location>
</feature>
<dbReference type="EMBL" id="ML976691">
    <property type="protein sequence ID" value="KAF1971770.1"/>
    <property type="molecule type" value="Genomic_DNA"/>
</dbReference>
<dbReference type="Proteomes" id="UP000800036">
    <property type="component" value="Unassembled WGS sequence"/>
</dbReference>
<evidence type="ECO:0000313" key="3">
    <source>
        <dbReference type="EMBL" id="KAF1971770.1"/>
    </source>
</evidence>
<dbReference type="AlphaFoldDB" id="A0A6A5V552"/>
<gene>
    <name evidence="3" type="ORF">BU23DRAFT_569595</name>
</gene>
<keyword evidence="2" id="KW-0732">Signal</keyword>
<feature type="region of interest" description="Disordered" evidence="1">
    <location>
        <begin position="119"/>
        <end position="144"/>
    </location>
</feature>
<accession>A0A6A5V552</accession>
<evidence type="ECO:0000256" key="2">
    <source>
        <dbReference type="SAM" id="SignalP"/>
    </source>
</evidence>
<keyword evidence="4" id="KW-1185">Reference proteome</keyword>